<dbReference type="AlphaFoldDB" id="A0A090YSI5"/>
<dbReference type="InterPro" id="IPR025906">
    <property type="entry name" value="YjfB_motility"/>
</dbReference>
<comment type="caution">
    <text evidence="1">The sequence shown here is derived from an EMBL/GenBank/DDBJ whole genome shotgun (WGS) entry which is preliminary data.</text>
</comment>
<evidence type="ECO:0000313" key="3">
    <source>
        <dbReference type="Proteomes" id="UP000029278"/>
    </source>
</evidence>
<keyword evidence="3" id="KW-1185">Reference proteome</keyword>
<evidence type="ECO:0000313" key="4">
    <source>
        <dbReference type="Proteomes" id="UP000442469"/>
    </source>
</evidence>
<evidence type="ECO:0000313" key="1">
    <source>
        <dbReference type="EMBL" id="KFN00928.1"/>
    </source>
</evidence>
<gene>
    <name evidence="1" type="ORF">DJ90_4469</name>
    <name evidence="2" type="ORF">GNQ08_18910</name>
</gene>
<accession>A0A090YSI5</accession>
<reference evidence="1 3" key="1">
    <citation type="submission" date="2014-04" db="EMBL/GenBank/DDBJ databases">
        <authorList>
            <person name="Bishop-Lilly K.A."/>
            <person name="Broomall S.M."/>
            <person name="Chain P.S."/>
            <person name="Chertkov O."/>
            <person name="Coyne S.R."/>
            <person name="Daligault H.E."/>
            <person name="Davenport K.W."/>
            <person name="Erkkila T."/>
            <person name="Frey K.G."/>
            <person name="Gibbons H.S."/>
            <person name="Gu W."/>
            <person name="Jaissle J."/>
            <person name="Johnson S.L."/>
            <person name="Koroleva G.I."/>
            <person name="Ladner J.T."/>
            <person name="Lo C.-C."/>
            <person name="Minogue T.D."/>
            <person name="Munk C."/>
            <person name="Palacios G.F."/>
            <person name="Redden C.L."/>
            <person name="Rosenzweig C.N."/>
            <person name="Scholz M.B."/>
            <person name="Teshima H."/>
            <person name="Xu Y."/>
        </authorList>
    </citation>
    <scope>NUCLEOTIDE SEQUENCE [LARGE SCALE GENOMIC DNA]</scope>
    <source>
        <strain evidence="1 3">8244</strain>
    </source>
</reference>
<sequence>MDIAAASTAMSQAKLSQAVGIQVLSMAKNQAEIQGQNLVKMLEQSQLDPNLGKHLDIRV</sequence>
<dbReference type="Proteomes" id="UP000442469">
    <property type="component" value="Unassembled WGS sequence"/>
</dbReference>
<dbReference type="RefSeq" id="WP_036625221.1">
    <property type="nucleotide sequence ID" value="NZ_BGML01000002.1"/>
</dbReference>
<protein>
    <submittedName>
        <fullName evidence="1">Motility family protein</fullName>
    </submittedName>
    <submittedName>
        <fullName evidence="2">Putative motility protein</fullName>
    </submittedName>
</protein>
<dbReference type="EMBL" id="JMQA01000039">
    <property type="protein sequence ID" value="KFN00928.1"/>
    <property type="molecule type" value="Genomic_DNA"/>
</dbReference>
<dbReference type="Pfam" id="PF14070">
    <property type="entry name" value="YjfB_motility"/>
    <property type="match status" value="1"/>
</dbReference>
<dbReference type="EMBL" id="WNZZ01000015">
    <property type="protein sequence ID" value="MUG24448.1"/>
    <property type="molecule type" value="Genomic_DNA"/>
</dbReference>
<name>A0A090YSI5_PAEMA</name>
<dbReference type="GeneID" id="77008975"/>
<reference evidence="2 4" key="2">
    <citation type="submission" date="2019-11" db="EMBL/GenBank/DDBJ databases">
        <title>Draft genome sequences of five Paenibacillus species of dairy origin.</title>
        <authorList>
            <person name="Olajide A.M."/>
            <person name="Chen S."/>
            <person name="Lapointe G."/>
        </authorList>
    </citation>
    <scope>NUCLEOTIDE SEQUENCE [LARGE SCALE GENOMIC DNA]</scope>
    <source>
        <strain evidence="2 4">3CT49</strain>
    </source>
</reference>
<dbReference type="OrthoDB" id="1924973at2"/>
<dbReference type="PATRIC" id="fig|44252.3.peg.4715"/>
<dbReference type="Proteomes" id="UP000029278">
    <property type="component" value="Unassembled WGS sequence"/>
</dbReference>
<evidence type="ECO:0000313" key="2">
    <source>
        <dbReference type="EMBL" id="MUG24448.1"/>
    </source>
</evidence>
<organism evidence="1 3">
    <name type="scientific">Paenibacillus macerans</name>
    <name type="common">Bacillus macerans</name>
    <dbReference type="NCBI Taxonomy" id="44252"/>
    <lineage>
        <taxon>Bacteria</taxon>
        <taxon>Bacillati</taxon>
        <taxon>Bacillota</taxon>
        <taxon>Bacilli</taxon>
        <taxon>Bacillales</taxon>
        <taxon>Paenibacillaceae</taxon>
        <taxon>Paenibacillus</taxon>
    </lineage>
</organism>
<dbReference type="HOGENOM" id="CLU_189781_3_2_9"/>
<proteinExistence type="predicted"/>